<keyword evidence="1" id="KW-0175">Coiled coil</keyword>
<dbReference type="AlphaFoldDB" id="A0A2R5GVQ5"/>
<name>A0A2R5GVQ5_9STRA</name>
<feature type="coiled-coil region" evidence="1">
    <location>
        <begin position="77"/>
        <end position="111"/>
    </location>
</feature>
<sequence length="181" mass="20598">MADRMDALLEKKRALLAEQAAVAREFNHWLTAKSDDPNEDGALENSRKTTKNLEAAIAQSRNPGYFQYHRRSRRVRRMEKGNELAKLAARISRLEDQLRAVTAQIETLHEERRNAILTAKPPPVSGFQDWFRQFGEPSEEMKSRKGLASEFVPNNKVYGGTPHHRAFRSVAVTLKKGRATS</sequence>
<dbReference type="Proteomes" id="UP000241890">
    <property type="component" value="Unassembled WGS sequence"/>
</dbReference>
<evidence type="ECO:0000256" key="1">
    <source>
        <dbReference type="SAM" id="Coils"/>
    </source>
</evidence>
<gene>
    <name evidence="2" type="ORF">FCC1311_111552</name>
</gene>
<comment type="caution">
    <text evidence="2">The sequence shown here is derived from an EMBL/GenBank/DDBJ whole genome shotgun (WGS) entry which is preliminary data.</text>
</comment>
<proteinExistence type="predicted"/>
<dbReference type="EMBL" id="BEYU01000234">
    <property type="protein sequence ID" value="GBG34932.1"/>
    <property type="molecule type" value="Genomic_DNA"/>
</dbReference>
<dbReference type="InParanoid" id="A0A2R5GVQ5"/>
<dbReference type="OrthoDB" id="185884at2759"/>
<protein>
    <submittedName>
        <fullName evidence="2">Uncharacterized protein</fullName>
    </submittedName>
</protein>
<organism evidence="2 3">
    <name type="scientific">Hondaea fermentalgiana</name>
    <dbReference type="NCBI Taxonomy" id="2315210"/>
    <lineage>
        <taxon>Eukaryota</taxon>
        <taxon>Sar</taxon>
        <taxon>Stramenopiles</taxon>
        <taxon>Bigyra</taxon>
        <taxon>Labyrinthulomycetes</taxon>
        <taxon>Thraustochytrida</taxon>
        <taxon>Thraustochytriidae</taxon>
        <taxon>Hondaea</taxon>
    </lineage>
</organism>
<evidence type="ECO:0000313" key="3">
    <source>
        <dbReference type="Proteomes" id="UP000241890"/>
    </source>
</evidence>
<accession>A0A2R5GVQ5</accession>
<evidence type="ECO:0000313" key="2">
    <source>
        <dbReference type="EMBL" id="GBG34932.1"/>
    </source>
</evidence>
<reference evidence="2 3" key="1">
    <citation type="submission" date="2017-12" db="EMBL/GenBank/DDBJ databases">
        <title>Sequencing, de novo assembly and annotation of complete genome of a new Thraustochytrid species, strain FCC1311.</title>
        <authorList>
            <person name="Sedici K."/>
            <person name="Godart F."/>
            <person name="Aiese Cigliano R."/>
            <person name="Sanseverino W."/>
            <person name="Barakat M."/>
            <person name="Ortet P."/>
            <person name="Marechal E."/>
            <person name="Cagnac O."/>
            <person name="Amato A."/>
        </authorList>
    </citation>
    <scope>NUCLEOTIDE SEQUENCE [LARGE SCALE GENOMIC DNA]</scope>
</reference>
<keyword evidence="3" id="KW-1185">Reference proteome</keyword>